<dbReference type="GeneID" id="17257948"/>
<dbReference type="AlphaFoldDB" id="A0A0D3IKR0"/>
<organism evidence="3 4">
    <name type="scientific">Emiliania huxleyi (strain CCMP1516)</name>
    <dbReference type="NCBI Taxonomy" id="280463"/>
    <lineage>
        <taxon>Eukaryota</taxon>
        <taxon>Haptista</taxon>
        <taxon>Haptophyta</taxon>
        <taxon>Prymnesiophyceae</taxon>
        <taxon>Isochrysidales</taxon>
        <taxon>Noelaerhabdaceae</taxon>
        <taxon>Emiliania</taxon>
    </lineage>
</organism>
<feature type="transmembrane region" description="Helical" evidence="1">
    <location>
        <begin position="257"/>
        <end position="283"/>
    </location>
</feature>
<evidence type="ECO:0000313" key="4">
    <source>
        <dbReference type="Proteomes" id="UP000013827"/>
    </source>
</evidence>
<dbReference type="RefSeq" id="XP_005764274.1">
    <property type="nucleotide sequence ID" value="XM_005764217.1"/>
</dbReference>
<feature type="chain" id="PRO_5044291119" evidence="2">
    <location>
        <begin position="16"/>
        <end position="286"/>
    </location>
</feature>
<keyword evidence="4" id="KW-1185">Reference proteome</keyword>
<name>A0A0D3IKR0_EMIH1</name>
<reference evidence="3" key="2">
    <citation type="submission" date="2024-10" db="UniProtKB">
        <authorList>
            <consortium name="EnsemblProtists"/>
        </authorList>
    </citation>
    <scope>IDENTIFICATION</scope>
</reference>
<keyword evidence="1" id="KW-1133">Transmembrane helix</keyword>
<dbReference type="HOGENOM" id="CLU_1044246_0_0_1"/>
<evidence type="ECO:0000256" key="2">
    <source>
        <dbReference type="SAM" id="SignalP"/>
    </source>
</evidence>
<keyword evidence="1" id="KW-0472">Membrane</keyword>
<reference evidence="4" key="1">
    <citation type="journal article" date="2013" name="Nature">
        <title>Pan genome of the phytoplankton Emiliania underpins its global distribution.</title>
        <authorList>
            <person name="Read B.A."/>
            <person name="Kegel J."/>
            <person name="Klute M.J."/>
            <person name="Kuo A."/>
            <person name="Lefebvre S.C."/>
            <person name="Maumus F."/>
            <person name="Mayer C."/>
            <person name="Miller J."/>
            <person name="Monier A."/>
            <person name="Salamov A."/>
            <person name="Young J."/>
            <person name="Aguilar M."/>
            <person name="Claverie J.M."/>
            <person name="Frickenhaus S."/>
            <person name="Gonzalez K."/>
            <person name="Herman E.K."/>
            <person name="Lin Y.C."/>
            <person name="Napier J."/>
            <person name="Ogata H."/>
            <person name="Sarno A.F."/>
            <person name="Shmutz J."/>
            <person name="Schroeder D."/>
            <person name="de Vargas C."/>
            <person name="Verret F."/>
            <person name="von Dassow P."/>
            <person name="Valentin K."/>
            <person name="Van de Peer Y."/>
            <person name="Wheeler G."/>
            <person name="Dacks J.B."/>
            <person name="Delwiche C.F."/>
            <person name="Dyhrman S.T."/>
            <person name="Glockner G."/>
            <person name="John U."/>
            <person name="Richards T."/>
            <person name="Worden A.Z."/>
            <person name="Zhang X."/>
            <person name="Grigoriev I.V."/>
            <person name="Allen A.E."/>
            <person name="Bidle K."/>
            <person name="Borodovsky M."/>
            <person name="Bowler C."/>
            <person name="Brownlee C."/>
            <person name="Cock J.M."/>
            <person name="Elias M."/>
            <person name="Gladyshev V.N."/>
            <person name="Groth M."/>
            <person name="Guda C."/>
            <person name="Hadaegh A."/>
            <person name="Iglesias-Rodriguez M.D."/>
            <person name="Jenkins J."/>
            <person name="Jones B.M."/>
            <person name="Lawson T."/>
            <person name="Leese F."/>
            <person name="Lindquist E."/>
            <person name="Lobanov A."/>
            <person name="Lomsadze A."/>
            <person name="Malik S.B."/>
            <person name="Marsh M.E."/>
            <person name="Mackinder L."/>
            <person name="Mock T."/>
            <person name="Mueller-Roeber B."/>
            <person name="Pagarete A."/>
            <person name="Parker M."/>
            <person name="Probert I."/>
            <person name="Quesneville H."/>
            <person name="Raines C."/>
            <person name="Rensing S.A."/>
            <person name="Riano-Pachon D.M."/>
            <person name="Richier S."/>
            <person name="Rokitta S."/>
            <person name="Shiraiwa Y."/>
            <person name="Soanes D.M."/>
            <person name="van der Giezen M."/>
            <person name="Wahlund T.M."/>
            <person name="Williams B."/>
            <person name="Wilson W."/>
            <person name="Wolfe G."/>
            <person name="Wurch L.L."/>
        </authorList>
    </citation>
    <scope>NUCLEOTIDE SEQUENCE</scope>
</reference>
<dbReference type="PaxDb" id="2903-EOD11845"/>
<sequence>MILCVFSTFLALGLALTTQLDTQQQQKSELHTTRTGGVIFSGKITTVFSADLRLAERLTAAVLVEQVERSALILSPPAVGSVAEVVFGRRVVPLRLRDKLLHSRVRLQAAASNSTSHRCTRIELLGQAAAGDAADIEPSEPLVLVELTRNVSSSKHPWLEQDYPAGTRFRPFTGPTYGVISESGIAVQDLLDCEAPFYEMPASATRVVWSAASEQLVRRCAVPELLDPVEVVLVPHPRPPPSPSPPTGVRPGPPPTIMFLILFFLFVLIIASHDGIFNCIALCPIA</sequence>
<evidence type="ECO:0000256" key="1">
    <source>
        <dbReference type="SAM" id="Phobius"/>
    </source>
</evidence>
<dbReference type="Proteomes" id="UP000013827">
    <property type="component" value="Unassembled WGS sequence"/>
</dbReference>
<accession>A0A0D3IKR0</accession>
<keyword evidence="1" id="KW-0812">Transmembrane</keyword>
<feature type="signal peptide" evidence="2">
    <location>
        <begin position="1"/>
        <end position="15"/>
    </location>
</feature>
<dbReference type="EnsemblProtists" id="EOD11845">
    <property type="protein sequence ID" value="EOD11845"/>
    <property type="gene ID" value="EMIHUDRAFT_214173"/>
</dbReference>
<keyword evidence="2" id="KW-0732">Signal</keyword>
<proteinExistence type="predicted"/>
<protein>
    <submittedName>
        <fullName evidence="3">Uncharacterized protein</fullName>
    </submittedName>
</protein>
<evidence type="ECO:0000313" key="3">
    <source>
        <dbReference type="EnsemblProtists" id="EOD11845"/>
    </source>
</evidence>
<dbReference type="KEGG" id="ehx:EMIHUDRAFT_214173"/>